<organism evidence="2 3">
    <name type="scientific">Pseudomonas graminis</name>
    <dbReference type="NCBI Taxonomy" id="158627"/>
    <lineage>
        <taxon>Bacteria</taxon>
        <taxon>Pseudomonadati</taxon>
        <taxon>Pseudomonadota</taxon>
        <taxon>Gammaproteobacteria</taxon>
        <taxon>Pseudomonadales</taxon>
        <taxon>Pseudomonadaceae</taxon>
        <taxon>Pseudomonas</taxon>
    </lineage>
</organism>
<feature type="compositionally biased region" description="Basic and acidic residues" evidence="1">
    <location>
        <begin position="22"/>
        <end position="31"/>
    </location>
</feature>
<name>A0A1I0GLN7_9PSED</name>
<dbReference type="EMBL" id="FOHW01000022">
    <property type="protein sequence ID" value="SET71907.1"/>
    <property type="molecule type" value="Genomic_DNA"/>
</dbReference>
<accession>A0A1I0GLN7</accession>
<feature type="region of interest" description="Disordered" evidence="1">
    <location>
        <begin position="1"/>
        <end position="31"/>
    </location>
</feature>
<gene>
    <name evidence="2" type="ORF">SAMN05216197_12229</name>
</gene>
<sequence length="31" mass="3645">MSLEERLPGSLQRRLTGLNDMTDLRLEENRT</sequence>
<evidence type="ECO:0000256" key="1">
    <source>
        <dbReference type="SAM" id="MobiDB-lite"/>
    </source>
</evidence>
<proteinExistence type="predicted"/>
<reference evidence="2 3" key="1">
    <citation type="submission" date="2016-10" db="EMBL/GenBank/DDBJ databases">
        <authorList>
            <person name="de Groot N.N."/>
        </authorList>
    </citation>
    <scope>NUCLEOTIDE SEQUENCE [LARGE SCALE GENOMIC DNA]</scope>
    <source>
        <strain evidence="2 3">DSM 11363</strain>
    </source>
</reference>
<dbReference type="AlphaFoldDB" id="A0A1I0GLN7"/>
<evidence type="ECO:0000313" key="2">
    <source>
        <dbReference type="EMBL" id="SET71907.1"/>
    </source>
</evidence>
<protein>
    <submittedName>
        <fullName evidence="2">Uncharacterized protein</fullName>
    </submittedName>
</protein>
<dbReference type="Proteomes" id="UP000182332">
    <property type="component" value="Unassembled WGS sequence"/>
</dbReference>
<evidence type="ECO:0000313" key="3">
    <source>
        <dbReference type="Proteomes" id="UP000182332"/>
    </source>
</evidence>